<dbReference type="EMBL" id="CP000544">
    <property type="protein sequence ID" value="ABM61179.1"/>
    <property type="molecule type" value="Genomic_DNA"/>
</dbReference>
<evidence type="ECO:0000259" key="13">
    <source>
        <dbReference type="Pfam" id="PF07715"/>
    </source>
</evidence>
<dbReference type="InterPro" id="IPR000531">
    <property type="entry name" value="Beta-barrel_TonB"/>
</dbReference>
<dbReference type="Pfam" id="PF07715">
    <property type="entry name" value="Plug"/>
    <property type="match status" value="1"/>
</dbReference>
<dbReference type="SUPFAM" id="SSF56935">
    <property type="entry name" value="Porins"/>
    <property type="match status" value="1"/>
</dbReference>
<keyword evidence="2 10" id="KW-0813">Transport</keyword>
<keyword evidence="4 10" id="KW-0812">Transmembrane</keyword>
<evidence type="ECO:0000256" key="10">
    <source>
        <dbReference type="PROSITE-ProRule" id="PRU01360"/>
    </source>
</evidence>
<evidence type="ECO:0000256" key="11">
    <source>
        <dbReference type="RuleBase" id="RU003357"/>
    </source>
</evidence>
<evidence type="ECO:0000256" key="3">
    <source>
        <dbReference type="ARBA" id="ARBA00022452"/>
    </source>
</evidence>
<dbReference type="Gene3D" id="2.170.130.10">
    <property type="entry name" value="TonB-dependent receptor, plug domain"/>
    <property type="match status" value="1"/>
</dbReference>
<keyword evidence="3 10" id="KW-1134">Transmembrane beta strand</keyword>
<dbReference type="InterPro" id="IPR012910">
    <property type="entry name" value="Plug_dom"/>
</dbReference>
<protein>
    <submittedName>
        <fullName evidence="14">TonB-dependent receptor, plug</fullName>
    </submittedName>
</protein>
<keyword evidence="6" id="KW-0406">Ion transport</keyword>
<dbReference type="GO" id="GO:0009279">
    <property type="term" value="C:cell outer membrane"/>
    <property type="evidence" value="ECO:0007669"/>
    <property type="project" value="UniProtKB-SubCell"/>
</dbReference>
<dbReference type="PANTHER" id="PTHR30069:SF53">
    <property type="entry name" value="COLICIN I RECEPTOR-RELATED"/>
    <property type="match status" value="1"/>
</dbReference>
<evidence type="ECO:0000256" key="5">
    <source>
        <dbReference type="ARBA" id="ARBA00022729"/>
    </source>
</evidence>
<gene>
    <name evidence="14" type="ordered locus">Hhal_0385</name>
</gene>
<dbReference type="HOGENOM" id="CLU_008287_18_2_6"/>
<keyword evidence="8 10" id="KW-0472">Membrane</keyword>
<dbReference type="STRING" id="349124.Hhal_0385"/>
<evidence type="ECO:0000313" key="14">
    <source>
        <dbReference type="EMBL" id="ABM61179.1"/>
    </source>
</evidence>
<feature type="domain" description="TonB-dependent receptor-like beta-barrel" evidence="12">
    <location>
        <begin position="287"/>
        <end position="666"/>
    </location>
</feature>
<dbReference type="CDD" id="cd01347">
    <property type="entry name" value="ligand_gated_channel"/>
    <property type="match status" value="1"/>
</dbReference>
<dbReference type="KEGG" id="hha:Hhal_0385"/>
<proteinExistence type="inferred from homology"/>
<comment type="similarity">
    <text evidence="10 11">Belongs to the TonB-dependent receptor family.</text>
</comment>
<reference evidence="14 15" key="2">
    <citation type="journal article" date="2013" name="Stand. Genomic Sci.">
        <title>Complete genome sequence of Halorhodospira halophila SL1.</title>
        <authorList>
            <person name="Challacombe J.F."/>
            <person name="Majid S."/>
            <person name="Deole R."/>
            <person name="Brettin T.S."/>
            <person name="Bruce D."/>
            <person name="Delano S.F."/>
            <person name="Detter J.C."/>
            <person name="Gleasner C.D."/>
            <person name="Han C.S."/>
            <person name="Misra M."/>
            <person name="Reitenga K.G."/>
            <person name="Mikhailova N."/>
            <person name="Woyke T."/>
            <person name="Pitluck S."/>
            <person name="Nolan M."/>
            <person name="Land M.L."/>
            <person name="Saunders E."/>
            <person name="Tapia R."/>
            <person name="Lapidus A."/>
            <person name="Ivanova N."/>
            <person name="Hoff W.D."/>
        </authorList>
    </citation>
    <scope>NUCLEOTIDE SEQUENCE [LARGE SCALE GENOMIC DNA]</scope>
    <source>
        <strain evidence="15">DSM 244 / SL1</strain>
    </source>
</reference>
<comment type="subcellular location">
    <subcellularLocation>
        <location evidence="1 10">Cell outer membrane</location>
        <topology evidence="1 10">Multi-pass membrane protein</topology>
    </subcellularLocation>
</comment>
<keyword evidence="5" id="KW-0732">Signal</keyword>
<evidence type="ECO:0000256" key="2">
    <source>
        <dbReference type="ARBA" id="ARBA00022448"/>
    </source>
</evidence>
<evidence type="ECO:0000256" key="1">
    <source>
        <dbReference type="ARBA" id="ARBA00004571"/>
    </source>
</evidence>
<dbReference type="Proteomes" id="UP000000647">
    <property type="component" value="Chromosome"/>
</dbReference>
<evidence type="ECO:0000256" key="6">
    <source>
        <dbReference type="ARBA" id="ARBA00023065"/>
    </source>
</evidence>
<dbReference type="InterPro" id="IPR036942">
    <property type="entry name" value="Beta-barrel_TonB_sf"/>
</dbReference>
<dbReference type="eggNOG" id="COG4771">
    <property type="taxonomic scope" value="Bacteria"/>
</dbReference>
<organism evidence="14 15">
    <name type="scientific">Halorhodospira halophila (strain DSM 244 / SL1)</name>
    <name type="common">Ectothiorhodospira halophila (strain DSM 244 / SL1)</name>
    <dbReference type="NCBI Taxonomy" id="349124"/>
    <lineage>
        <taxon>Bacteria</taxon>
        <taxon>Pseudomonadati</taxon>
        <taxon>Pseudomonadota</taxon>
        <taxon>Gammaproteobacteria</taxon>
        <taxon>Chromatiales</taxon>
        <taxon>Ectothiorhodospiraceae</taxon>
        <taxon>Halorhodospira</taxon>
    </lineage>
</organism>
<accession>A1WU17</accession>
<dbReference type="Gene3D" id="2.40.170.20">
    <property type="entry name" value="TonB-dependent receptor, beta-barrel domain"/>
    <property type="match status" value="1"/>
</dbReference>
<dbReference type="AlphaFoldDB" id="A1WU17"/>
<feature type="domain" description="TonB-dependent receptor plug" evidence="13">
    <location>
        <begin position="47"/>
        <end position="155"/>
    </location>
</feature>
<dbReference type="Pfam" id="PF00593">
    <property type="entry name" value="TonB_dep_Rec_b-barrel"/>
    <property type="match status" value="1"/>
</dbReference>
<evidence type="ECO:0000256" key="8">
    <source>
        <dbReference type="ARBA" id="ARBA00023136"/>
    </source>
</evidence>
<evidence type="ECO:0000256" key="4">
    <source>
        <dbReference type="ARBA" id="ARBA00022692"/>
    </source>
</evidence>
<evidence type="ECO:0000256" key="9">
    <source>
        <dbReference type="ARBA" id="ARBA00023237"/>
    </source>
</evidence>
<evidence type="ECO:0000313" key="15">
    <source>
        <dbReference type="Proteomes" id="UP000000647"/>
    </source>
</evidence>
<keyword evidence="14" id="KW-0675">Receptor</keyword>
<sequence length="713" mass="79780">MGLACLGLGLCTGSGVVWPAGNDGEGRSDAGLDHVVVTSALDAVRREQAPAGYSEVSREDIARRPVTTLDEILRDTPGVDTTAVRGGRERPQIRGLEPRHTLMLINGRRLNNLDELFPHNDFRTGALPPTAAIERVEVVRNPASAVHGADALGGVINIITRPPTDEWQGTATARFGSLDSGYDGEEQHYSLFAGGPLSERWSAMAGLDFVDTEPALLPDYHDDSEDQYYQEGREALSGYTSLFYDLAPGQELEFFLSAGEEERTGRDQPRDEELPPWQQMYGAIWDLDELGDAPTRVEWTRYAFGAAYELERTDWDGQVQLYRSRVEAEEPEREQIRAFVDWPPASPGESPSSDQEAVPVFEMAPREMQHTEDIAQARGGLWWSELQRLSAVVDYRRETFEREVADEPEVPRKRAHHYGVGLENRSHLLGDRLLVTLGARLDGHSEYGGEVSPRVSGVYAINDEVRIKADYAEGFAAPNLLQLSEDYEMDHSHMPDPEAQFHLYGNPDLDPERSRSYSLALERISDHRRAAITLFRTEVEDQIVEQRTGEARPDGAHVRRYDNIDEARTKGVELDAGWRWPDGSQVRANYTYLAAHDRETGDRLESRPRQRASLLAETPPWFRAMAHTRVEHVGDQAGIGEPYTLLHLGLRQQLPAGVTLGIGVENATDERPYGTDPAQVGLSRESDEASHLYGLMPDPVRGRFYYVSAELDW</sequence>
<dbReference type="InterPro" id="IPR037066">
    <property type="entry name" value="Plug_dom_sf"/>
</dbReference>
<dbReference type="GO" id="GO:0015344">
    <property type="term" value="F:siderophore uptake transmembrane transporter activity"/>
    <property type="evidence" value="ECO:0007669"/>
    <property type="project" value="TreeGrafter"/>
</dbReference>
<keyword evidence="9 10" id="KW-0998">Cell outer membrane</keyword>
<evidence type="ECO:0000256" key="7">
    <source>
        <dbReference type="ARBA" id="ARBA00023077"/>
    </source>
</evidence>
<dbReference type="InterPro" id="IPR039426">
    <property type="entry name" value="TonB-dep_rcpt-like"/>
</dbReference>
<keyword evidence="7 11" id="KW-0798">TonB box</keyword>
<dbReference type="GO" id="GO:0044718">
    <property type="term" value="P:siderophore transmembrane transport"/>
    <property type="evidence" value="ECO:0007669"/>
    <property type="project" value="TreeGrafter"/>
</dbReference>
<name>A1WU17_HALHL</name>
<dbReference type="PANTHER" id="PTHR30069">
    <property type="entry name" value="TONB-DEPENDENT OUTER MEMBRANE RECEPTOR"/>
    <property type="match status" value="1"/>
</dbReference>
<evidence type="ECO:0000259" key="12">
    <source>
        <dbReference type="Pfam" id="PF00593"/>
    </source>
</evidence>
<reference evidence="15" key="1">
    <citation type="submission" date="2006-12" db="EMBL/GenBank/DDBJ databases">
        <title>Complete sequence of Halorhodospira halophila SL1.</title>
        <authorList>
            <consortium name="US DOE Joint Genome Institute"/>
            <person name="Copeland A."/>
            <person name="Lucas S."/>
            <person name="Lapidus A."/>
            <person name="Barry K."/>
            <person name="Detter J.C."/>
            <person name="Glavina del Rio T."/>
            <person name="Hammon N."/>
            <person name="Israni S."/>
            <person name="Dalin E."/>
            <person name="Tice H."/>
            <person name="Pitluck S."/>
            <person name="Saunders E."/>
            <person name="Brettin T."/>
            <person name="Bruce D."/>
            <person name="Han C."/>
            <person name="Tapia R."/>
            <person name="Schmutz J."/>
            <person name="Larimer F."/>
            <person name="Land M."/>
            <person name="Hauser L."/>
            <person name="Kyrpides N."/>
            <person name="Mikhailova N."/>
            <person name="Hoff W."/>
            <person name="Richardson P."/>
        </authorList>
    </citation>
    <scope>NUCLEOTIDE SEQUENCE [LARGE SCALE GENOMIC DNA]</scope>
    <source>
        <strain evidence="15">DSM 244 / SL1</strain>
    </source>
</reference>
<dbReference type="PROSITE" id="PS52016">
    <property type="entry name" value="TONB_DEPENDENT_REC_3"/>
    <property type="match status" value="1"/>
</dbReference>
<keyword evidence="15" id="KW-1185">Reference proteome</keyword>